<sequence>MNYLIIGPPGCGKGTQSAFIKDAFNIPHLSTGELLRNEISVGSSLGKEIEEIMSRGDFVSDDIMLELVESNLSKCSDGFLLDGFPRTLEQAERLKTRIDRVIFIDLPDDICVSRIMGRGEGRKDDNMDVALHRIKQYKEKTYPVIEYYKKMGKVLTIDGSKGSKEEISKIILEKLK</sequence>
<dbReference type="PRINTS" id="PR00094">
    <property type="entry name" value="ADENYLTKNASE"/>
</dbReference>
<evidence type="ECO:0000256" key="2">
    <source>
        <dbReference type="ARBA" id="ARBA00022741"/>
    </source>
</evidence>
<proteinExistence type="inferred from homology"/>
<dbReference type="Pfam" id="PF00406">
    <property type="entry name" value="ADK"/>
    <property type="match status" value="1"/>
</dbReference>
<dbReference type="EMBL" id="SBIQ01000004">
    <property type="protein sequence ID" value="KAF7684697.1"/>
    <property type="molecule type" value="Genomic_DNA"/>
</dbReference>
<dbReference type="InterPro" id="IPR033690">
    <property type="entry name" value="Adenylat_kinase_CS"/>
</dbReference>
<keyword evidence="3 4" id="KW-0418">Kinase</keyword>
<evidence type="ECO:0000256" key="4">
    <source>
        <dbReference type="RuleBase" id="RU003330"/>
    </source>
</evidence>
<dbReference type="InterPro" id="IPR000850">
    <property type="entry name" value="Adenylat/UMP-CMP_kin"/>
</dbReference>
<keyword evidence="6" id="KW-1185">Reference proteome</keyword>
<evidence type="ECO:0000256" key="3">
    <source>
        <dbReference type="ARBA" id="ARBA00022777"/>
    </source>
</evidence>
<dbReference type="HAMAP" id="MF_00235">
    <property type="entry name" value="Adenylate_kinase_Adk"/>
    <property type="match status" value="1"/>
</dbReference>
<dbReference type="NCBIfam" id="NF011104">
    <property type="entry name" value="PRK14531.1"/>
    <property type="match status" value="1"/>
</dbReference>
<name>A0ABQ7I2H4_9MICR</name>
<dbReference type="CDD" id="cd01428">
    <property type="entry name" value="ADK"/>
    <property type="match status" value="1"/>
</dbReference>
<protein>
    <submittedName>
        <fullName evidence="5">Adenylate kinase</fullName>
    </submittedName>
</protein>
<dbReference type="GO" id="GO:0016301">
    <property type="term" value="F:kinase activity"/>
    <property type="evidence" value="ECO:0007669"/>
    <property type="project" value="UniProtKB-KW"/>
</dbReference>
<evidence type="ECO:0000313" key="5">
    <source>
        <dbReference type="EMBL" id="KAF7684697.1"/>
    </source>
</evidence>
<gene>
    <name evidence="5" type="primary">adk</name>
    <name evidence="5" type="ORF">TCON_0113</name>
</gene>
<dbReference type="PROSITE" id="PS00113">
    <property type="entry name" value="ADENYLATE_KINASE"/>
    <property type="match status" value="1"/>
</dbReference>
<dbReference type="Proteomes" id="UP001516464">
    <property type="component" value="Unassembled WGS sequence"/>
</dbReference>
<keyword evidence="2" id="KW-0547">Nucleotide-binding</keyword>
<reference evidence="5 6" key="1">
    <citation type="submission" date="2019-01" db="EMBL/GenBank/DDBJ databases">
        <title>Genomes sequencing and comparative genomics of infectious freshwater microsporidia, Cucumispora dikerogammari and Thelohania contejeani.</title>
        <authorList>
            <person name="Cormier A."/>
            <person name="Giraud I."/>
            <person name="Wattier R."/>
            <person name="Teixeira M."/>
            <person name="Grandjean F."/>
            <person name="Rigaud T."/>
            <person name="Cordaux R."/>
        </authorList>
    </citation>
    <scope>NUCLEOTIDE SEQUENCE [LARGE SCALE GENOMIC DNA]</scope>
    <source>
        <strain evidence="5">T1</strain>
        <tissue evidence="5">Spores</tissue>
    </source>
</reference>
<accession>A0ABQ7I2H4</accession>
<dbReference type="InterPro" id="IPR027417">
    <property type="entry name" value="P-loop_NTPase"/>
</dbReference>
<dbReference type="PANTHER" id="PTHR23359">
    <property type="entry name" value="NUCLEOTIDE KINASE"/>
    <property type="match status" value="1"/>
</dbReference>
<evidence type="ECO:0000313" key="6">
    <source>
        <dbReference type="Proteomes" id="UP001516464"/>
    </source>
</evidence>
<evidence type="ECO:0000256" key="1">
    <source>
        <dbReference type="ARBA" id="ARBA00022679"/>
    </source>
</evidence>
<keyword evidence="1 4" id="KW-0808">Transferase</keyword>
<comment type="similarity">
    <text evidence="4">Belongs to the adenylate kinase family.</text>
</comment>
<organism evidence="5 6">
    <name type="scientific">Astathelohania contejeani</name>
    <dbReference type="NCBI Taxonomy" id="164912"/>
    <lineage>
        <taxon>Eukaryota</taxon>
        <taxon>Fungi</taxon>
        <taxon>Fungi incertae sedis</taxon>
        <taxon>Microsporidia</taxon>
        <taxon>Astathelohaniidae</taxon>
        <taxon>Astathelohania</taxon>
    </lineage>
</organism>
<dbReference type="SUPFAM" id="SSF52540">
    <property type="entry name" value="P-loop containing nucleoside triphosphate hydrolases"/>
    <property type="match status" value="1"/>
</dbReference>
<dbReference type="Gene3D" id="3.40.50.300">
    <property type="entry name" value="P-loop containing nucleotide triphosphate hydrolases"/>
    <property type="match status" value="1"/>
</dbReference>
<comment type="caution">
    <text evidence="5">The sequence shown here is derived from an EMBL/GenBank/DDBJ whole genome shotgun (WGS) entry which is preliminary data.</text>
</comment>